<dbReference type="Gene3D" id="1.25.40.10">
    <property type="entry name" value="Tetratricopeptide repeat domain"/>
    <property type="match status" value="1"/>
</dbReference>
<dbReference type="Gene3D" id="3.40.30.10">
    <property type="entry name" value="Glutaredoxin"/>
    <property type="match status" value="1"/>
</dbReference>
<dbReference type="CDD" id="cd02966">
    <property type="entry name" value="TlpA_like_family"/>
    <property type="match status" value="1"/>
</dbReference>
<evidence type="ECO:0000313" key="5">
    <source>
        <dbReference type="Proteomes" id="UP001501436"/>
    </source>
</evidence>
<protein>
    <recommendedName>
        <fullName evidence="3">Thioredoxin domain-containing protein</fullName>
    </recommendedName>
</protein>
<keyword evidence="1" id="KW-0676">Redox-active center</keyword>
<dbReference type="Pfam" id="PF00578">
    <property type="entry name" value="AhpC-TSA"/>
    <property type="match status" value="1"/>
</dbReference>
<feature type="domain" description="Thioredoxin" evidence="3">
    <location>
        <begin position="479"/>
        <end position="633"/>
    </location>
</feature>
<dbReference type="InterPro" id="IPR013766">
    <property type="entry name" value="Thioredoxin_domain"/>
</dbReference>
<dbReference type="SUPFAM" id="SSF52833">
    <property type="entry name" value="Thioredoxin-like"/>
    <property type="match status" value="1"/>
</dbReference>
<keyword evidence="5" id="KW-1185">Reference proteome</keyword>
<sequence>MKNLKLLSALLLTLLAQSAFAQTPERLKLSTANPAVNQKITFTYDTTGSNLGGKPEATVHFLEKTYPVSDVELSQDGKLFKGEFIVPATATAFFVRLANGKNIDNNGGKGYIYEVYKNKKPVEGAYANEAYLIQSGMGNYFAQIPADIARAGELYKKEFATNPKSEKEHLINYLTYLSSVKEPGNKELIDKKIAALGTSKDEKDLMTLSNWYARQRKAAQADSVNAIIKAKFPKGELAKNEAGMAFNKEADPVKKEALLNDYLAKYPENKDNAGLIDNFRMQMASAYLKAGNDAGYQKYATQMKDKSNLASVLNSVAWPMAEKGENLEKAAAYSKQSLDILDAAYADPKPAMFQSVKQAKGNNRSMYNMFADTYAFIKYKQGDYNEALKYQQKVYESTPTPDAEITEHYALILSGAGQTDKAKQIIEKALQDGKGSTALREELKKIYVKQKGSEAGFDAYAGAFDKAAKEKAREELTKSMINETAPTFALKDFDGKEVSLASLKGKVVILDFWATWCGPCKASFPGMQLAVNKYKDNPNVKFLFIDTWESGDNYVPGVKKFIADNKYTFHVLIDEKGSDGRQSKVVSSYKVDGIPTKFVIDQTGNIRFKHVGFSGTDEGVLNEVSNMIDMLASPAAAKADIKTKAISTGK</sequence>
<dbReference type="PANTHER" id="PTHR42852:SF17">
    <property type="entry name" value="THIOREDOXIN-LIKE PROTEIN HI_1115"/>
    <property type="match status" value="1"/>
</dbReference>
<dbReference type="PROSITE" id="PS51352">
    <property type="entry name" value="THIOREDOXIN_2"/>
    <property type="match status" value="1"/>
</dbReference>
<evidence type="ECO:0000256" key="2">
    <source>
        <dbReference type="SAM" id="SignalP"/>
    </source>
</evidence>
<dbReference type="PROSITE" id="PS00194">
    <property type="entry name" value="THIOREDOXIN_1"/>
    <property type="match status" value="1"/>
</dbReference>
<dbReference type="RefSeq" id="WP_345331093.1">
    <property type="nucleotide sequence ID" value="NZ_BAABJI010000002.1"/>
</dbReference>
<organism evidence="4 5">
    <name type="scientific">Mucilaginibacter defluvii</name>
    <dbReference type="NCBI Taxonomy" id="1196019"/>
    <lineage>
        <taxon>Bacteria</taxon>
        <taxon>Pseudomonadati</taxon>
        <taxon>Bacteroidota</taxon>
        <taxon>Sphingobacteriia</taxon>
        <taxon>Sphingobacteriales</taxon>
        <taxon>Sphingobacteriaceae</taxon>
        <taxon>Mucilaginibacter</taxon>
    </lineage>
</organism>
<evidence type="ECO:0000256" key="1">
    <source>
        <dbReference type="ARBA" id="ARBA00023284"/>
    </source>
</evidence>
<dbReference type="InterPro" id="IPR011990">
    <property type="entry name" value="TPR-like_helical_dom_sf"/>
</dbReference>
<dbReference type="EMBL" id="BAABJI010000002">
    <property type="protein sequence ID" value="GAA4916761.1"/>
    <property type="molecule type" value="Genomic_DNA"/>
</dbReference>
<accession>A0ABP9FTI5</accession>
<evidence type="ECO:0000259" key="3">
    <source>
        <dbReference type="PROSITE" id="PS51352"/>
    </source>
</evidence>
<dbReference type="Proteomes" id="UP001501436">
    <property type="component" value="Unassembled WGS sequence"/>
</dbReference>
<gene>
    <name evidence="4" type="ORF">GCM10023313_20430</name>
</gene>
<feature type="signal peptide" evidence="2">
    <location>
        <begin position="1"/>
        <end position="21"/>
    </location>
</feature>
<comment type="caution">
    <text evidence="4">The sequence shown here is derived from an EMBL/GenBank/DDBJ whole genome shotgun (WGS) entry which is preliminary data.</text>
</comment>
<name>A0ABP9FTI5_9SPHI</name>
<dbReference type="InterPro" id="IPR017937">
    <property type="entry name" value="Thioredoxin_CS"/>
</dbReference>
<dbReference type="InterPro" id="IPR050553">
    <property type="entry name" value="Thioredoxin_ResA/DsbE_sf"/>
</dbReference>
<proteinExistence type="predicted"/>
<dbReference type="SUPFAM" id="SSF48452">
    <property type="entry name" value="TPR-like"/>
    <property type="match status" value="1"/>
</dbReference>
<reference evidence="5" key="1">
    <citation type="journal article" date="2019" name="Int. J. Syst. Evol. Microbiol.">
        <title>The Global Catalogue of Microorganisms (GCM) 10K type strain sequencing project: providing services to taxonomists for standard genome sequencing and annotation.</title>
        <authorList>
            <consortium name="The Broad Institute Genomics Platform"/>
            <consortium name="The Broad Institute Genome Sequencing Center for Infectious Disease"/>
            <person name="Wu L."/>
            <person name="Ma J."/>
        </authorList>
    </citation>
    <scope>NUCLEOTIDE SEQUENCE [LARGE SCALE GENOMIC DNA]</scope>
    <source>
        <strain evidence="5">JCM 18283</strain>
    </source>
</reference>
<keyword evidence="2" id="KW-0732">Signal</keyword>
<dbReference type="PANTHER" id="PTHR42852">
    <property type="entry name" value="THIOL:DISULFIDE INTERCHANGE PROTEIN DSBE"/>
    <property type="match status" value="1"/>
</dbReference>
<feature type="chain" id="PRO_5047520404" description="Thioredoxin domain-containing protein" evidence="2">
    <location>
        <begin position="22"/>
        <end position="650"/>
    </location>
</feature>
<evidence type="ECO:0000313" key="4">
    <source>
        <dbReference type="EMBL" id="GAA4916761.1"/>
    </source>
</evidence>
<dbReference type="InterPro" id="IPR036249">
    <property type="entry name" value="Thioredoxin-like_sf"/>
</dbReference>
<dbReference type="InterPro" id="IPR000866">
    <property type="entry name" value="AhpC/TSA"/>
</dbReference>